<proteinExistence type="predicted"/>
<dbReference type="SUPFAM" id="SSF48295">
    <property type="entry name" value="TrpR-like"/>
    <property type="match status" value="1"/>
</dbReference>
<dbReference type="RefSeq" id="WP_154434196.1">
    <property type="nucleotide sequence ID" value="NZ_VUNC01000002.1"/>
</dbReference>
<dbReference type="PANTHER" id="PTHR40080">
    <property type="entry name" value="LMO1763 PROTEIN"/>
    <property type="match status" value="1"/>
</dbReference>
<dbReference type="GO" id="GO:0003700">
    <property type="term" value="F:DNA-binding transcription factor activity"/>
    <property type="evidence" value="ECO:0007669"/>
    <property type="project" value="InterPro"/>
</dbReference>
<dbReference type="Pfam" id="PF01371">
    <property type="entry name" value="Trp_repressor"/>
    <property type="match status" value="1"/>
</dbReference>
<organism evidence="1 2">
    <name type="scientific">Olsenella porci</name>
    <dbReference type="NCBI Taxonomy" id="2652279"/>
    <lineage>
        <taxon>Bacteria</taxon>
        <taxon>Bacillati</taxon>
        <taxon>Actinomycetota</taxon>
        <taxon>Coriobacteriia</taxon>
        <taxon>Coriobacteriales</taxon>
        <taxon>Atopobiaceae</taxon>
        <taxon>Olsenella</taxon>
    </lineage>
</organism>
<reference evidence="1 2" key="1">
    <citation type="submission" date="2019-08" db="EMBL/GenBank/DDBJ databases">
        <title>In-depth cultivation of the pig gut microbiome towards novel bacterial diversity and tailored functional studies.</title>
        <authorList>
            <person name="Wylensek D."/>
            <person name="Hitch T.C.A."/>
            <person name="Clavel T."/>
        </authorList>
    </citation>
    <scope>NUCLEOTIDE SEQUENCE [LARGE SCALE GENOMIC DNA]</scope>
    <source>
        <strain evidence="1 2">CA-Schmier-601-WT-1</strain>
    </source>
</reference>
<dbReference type="PANTHER" id="PTHR40080:SF1">
    <property type="entry name" value="TRPR-LIKE PROTEIN YERC_YECD"/>
    <property type="match status" value="1"/>
</dbReference>
<dbReference type="Proteomes" id="UP000469325">
    <property type="component" value="Unassembled WGS sequence"/>
</dbReference>
<dbReference type="InterPro" id="IPR000831">
    <property type="entry name" value="Trp_repress"/>
</dbReference>
<dbReference type="InterPro" id="IPR010921">
    <property type="entry name" value="Trp_repressor/repl_initiator"/>
</dbReference>
<dbReference type="PIRSF" id="PIRSF012508">
    <property type="entry name" value="YerC"/>
    <property type="match status" value="1"/>
</dbReference>
<protein>
    <submittedName>
        <fullName evidence="1">TrpR YerC/YecD</fullName>
    </submittedName>
</protein>
<dbReference type="EMBL" id="VUNC01000002">
    <property type="protein sequence ID" value="MST72275.1"/>
    <property type="molecule type" value="Genomic_DNA"/>
</dbReference>
<evidence type="ECO:0000313" key="2">
    <source>
        <dbReference type="Proteomes" id="UP000469325"/>
    </source>
</evidence>
<dbReference type="InterPro" id="IPR038116">
    <property type="entry name" value="TrpR-like_sf"/>
</dbReference>
<accession>A0A6N7XQD5</accession>
<sequence>MPGQSDRQRERLEVEEDRLFQALCTLRTPEEARAFMLDVCSTREIEDLSQRLQVATLLRGGSSYVAVSESTGASSTTVSRVSKCLNGPAGGYRLVLSRLDGPQVED</sequence>
<dbReference type="InterPro" id="IPR013368">
    <property type="entry name" value="YecD_YerC"/>
</dbReference>
<comment type="caution">
    <text evidence="1">The sequence shown here is derived from an EMBL/GenBank/DDBJ whole genome shotgun (WGS) entry which is preliminary data.</text>
</comment>
<dbReference type="Gene3D" id="1.10.1270.10">
    <property type="entry name" value="TrpR-like"/>
    <property type="match status" value="1"/>
</dbReference>
<keyword evidence="2" id="KW-1185">Reference proteome</keyword>
<dbReference type="AlphaFoldDB" id="A0A6N7XQD5"/>
<gene>
    <name evidence="1" type="ORF">FYJ68_04020</name>
</gene>
<name>A0A6N7XQD5_9ACTN</name>
<dbReference type="GO" id="GO:0043565">
    <property type="term" value="F:sequence-specific DNA binding"/>
    <property type="evidence" value="ECO:0007669"/>
    <property type="project" value="InterPro"/>
</dbReference>
<evidence type="ECO:0000313" key="1">
    <source>
        <dbReference type="EMBL" id="MST72275.1"/>
    </source>
</evidence>
<dbReference type="NCBIfam" id="TIGR02531">
    <property type="entry name" value="yecD_yerC"/>
    <property type="match status" value="1"/>
</dbReference>